<dbReference type="Pfam" id="PF05154">
    <property type="entry name" value="TM2"/>
    <property type="match status" value="1"/>
</dbReference>
<sequence>MLSTKVKNLFVQALTEKFDSVSRIESTYDFVTSDFTICIKSPLTGNEIVLFKNKNEKEAEKAFADYSEAFSEWRNDNYPTEYQIAEEIFDQYAAEVKEESLLEYLANKEIITQTVKLDDSVMNLLTGMVADHIAEHRELAELNDDSIRVLEGKKYKLTPSGKSNVTAGVLALLFGGLGIHRFYLGQIGLGFLMMIVTFVCMFFGLFFIPIIWMLIDAVMMFMANKEDFAKKYSSWVVVDSSEIKNNVDDVQVQFMNMK</sequence>
<keyword evidence="3 5" id="KW-1133">Transmembrane helix</keyword>
<dbReference type="InterPro" id="IPR007829">
    <property type="entry name" value="TM2"/>
</dbReference>
<dbReference type="RefSeq" id="WP_064518827.1">
    <property type="nucleotide sequence ID" value="NZ_LXEP01000044.1"/>
</dbReference>
<comment type="subcellular location">
    <subcellularLocation>
        <location evidence="1">Membrane</location>
        <topology evidence="1">Multi-pass membrane protein</topology>
    </subcellularLocation>
</comment>
<dbReference type="Proteomes" id="UP000078504">
    <property type="component" value="Unassembled WGS sequence"/>
</dbReference>
<reference evidence="7 8" key="1">
    <citation type="submission" date="2016-04" db="EMBL/GenBank/DDBJ databases">
        <title>ATOL: Assembling a taxonomically balanced genome-scale reconstruction of the evolutionary history of the Enterobacteriaceae.</title>
        <authorList>
            <person name="Plunkett G.III."/>
            <person name="Neeno-Eckwall E.C."/>
            <person name="Glasner J.D."/>
            <person name="Perna N.T."/>
        </authorList>
    </citation>
    <scope>NUCLEOTIDE SEQUENCE [LARGE SCALE GENOMIC DNA]</scope>
    <source>
        <strain evidence="7 8">ATCC 51604</strain>
    </source>
</reference>
<accession>A0A1B7HN82</accession>
<keyword evidence="4 5" id="KW-0472">Membrane</keyword>
<dbReference type="GO" id="GO:0016020">
    <property type="term" value="C:membrane"/>
    <property type="evidence" value="ECO:0007669"/>
    <property type="project" value="UniProtKB-SubCell"/>
</dbReference>
<keyword evidence="2 5" id="KW-0812">Transmembrane</keyword>
<feature type="transmembrane region" description="Helical" evidence="5">
    <location>
        <begin position="163"/>
        <end position="183"/>
    </location>
</feature>
<evidence type="ECO:0000313" key="8">
    <source>
        <dbReference type="Proteomes" id="UP000078504"/>
    </source>
</evidence>
<evidence type="ECO:0000256" key="4">
    <source>
        <dbReference type="ARBA" id="ARBA00023136"/>
    </source>
</evidence>
<evidence type="ECO:0000256" key="5">
    <source>
        <dbReference type="SAM" id="Phobius"/>
    </source>
</evidence>
<dbReference type="PATRIC" id="fig|1354253.4.peg.4454"/>
<gene>
    <name evidence="7" type="ORF">M977_04342</name>
</gene>
<dbReference type="EMBL" id="LXEP01000044">
    <property type="protein sequence ID" value="OAT17096.1"/>
    <property type="molecule type" value="Genomic_DNA"/>
</dbReference>
<organism evidence="7 8">
    <name type="scientific">Buttiauxella gaviniae ATCC 51604</name>
    <dbReference type="NCBI Taxonomy" id="1354253"/>
    <lineage>
        <taxon>Bacteria</taxon>
        <taxon>Pseudomonadati</taxon>
        <taxon>Pseudomonadota</taxon>
        <taxon>Gammaproteobacteria</taxon>
        <taxon>Enterobacterales</taxon>
        <taxon>Enterobacteriaceae</taxon>
        <taxon>Buttiauxella</taxon>
    </lineage>
</organism>
<proteinExistence type="predicted"/>
<evidence type="ECO:0000256" key="2">
    <source>
        <dbReference type="ARBA" id="ARBA00022692"/>
    </source>
</evidence>
<evidence type="ECO:0000256" key="1">
    <source>
        <dbReference type="ARBA" id="ARBA00004141"/>
    </source>
</evidence>
<evidence type="ECO:0000256" key="3">
    <source>
        <dbReference type="ARBA" id="ARBA00022989"/>
    </source>
</evidence>
<evidence type="ECO:0000259" key="6">
    <source>
        <dbReference type="Pfam" id="PF05154"/>
    </source>
</evidence>
<comment type="caution">
    <text evidence="7">The sequence shown here is derived from an EMBL/GenBank/DDBJ whole genome shotgun (WGS) entry which is preliminary data.</text>
</comment>
<name>A0A1B7HN82_9ENTR</name>
<evidence type="ECO:0000313" key="7">
    <source>
        <dbReference type="EMBL" id="OAT17096.1"/>
    </source>
</evidence>
<protein>
    <recommendedName>
        <fullName evidence="6">TM2 domain-containing protein</fullName>
    </recommendedName>
</protein>
<feature type="domain" description="TM2" evidence="6">
    <location>
        <begin position="161"/>
        <end position="217"/>
    </location>
</feature>
<feature type="transmembrane region" description="Helical" evidence="5">
    <location>
        <begin position="189"/>
        <end position="215"/>
    </location>
</feature>
<dbReference type="AlphaFoldDB" id="A0A1B7HN82"/>